<dbReference type="GO" id="GO:0008202">
    <property type="term" value="P:steroid metabolic process"/>
    <property type="evidence" value="ECO:0007669"/>
    <property type="project" value="TreeGrafter"/>
</dbReference>
<evidence type="ECO:0000259" key="7">
    <source>
        <dbReference type="PROSITE" id="PS51387"/>
    </source>
</evidence>
<dbReference type="InterPro" id="IPR006094">
    <property type="entry name" value="Oxid_FAD_bind_N"/>
</dbReference>
<dbReference type="InterPro" id="IPR016169">
    <property type="entry name" value="FAD-bd_PCMH_sub2"/>
</dbReference>
<dbReference type="InterPro" id="IPR036318">
    <property type="entry name" value="FAD-bd_PCMH-like_sf"/>
</dbReference>
<dbReference type="Proteomes" id="UP000799438">
    <property type="component" value="Unassembled WGS sequence"/>
</dbReference>
<dbReference type="OrthoDB" id="415825at2759"/>
<keyword evidence="9" id="KW-1185">Reference proteome</keyword>
<dbReference type="EMBL" id="ML995522">
    <property type="protein sequence ID" value="KAF2136388.1"/>
    <property type="molecule type" value="Genomic_DNA"/>
</dbReference>
<dbReference type="PROSITE" id="PS51387">
    <property type="entry name" value="FAD_PCMH"/>
    <property type="match status" value="1"/>
</dbReference>
<dbReference type="GO" id="GO:0071949">
    <property type="term" value="F:FAD binding"/>
    <property type="evidence" value="ECO:0007669"/>
    <property type="project" value="InterPro"/>
</dbReference>
<dbReference type="GO" id="GO:0016020">
    <property type="term" value="C:membrane"/>
    <property type="evidence" value="ECO:0007669"/>
    <property type="project" value="UniProtKB-SubCell"/>
</dbReference>
<gene>
    <name evidence="8" type="ORF">K452DRAFT_237608</name>
</gene>
<sequence length="529" mass="58958">MERHHRAVLEISTKVKSFYARNIPFRVYHGSTNSTRQLDHDADKIVDTNPLTNILAIDTEKRTALVEANVPMDKLAAKTLKHNLIPLVVPEFPGITAGGSYAGTAAESSSFRYGFFDRAATFIEIVLTNGDIVRADPDANTDLFYGAVGACGTLGVITLLELRLIPAVRYVALTYVPVYSAEEALKTINFALTEEQWDFIDAILFSQNSGMVLLGRLTDKADDPTTKVVRFSRRQDPWYFIHTCHLGPAAQTLFTTDNTDANIDVPASPPVTELVPTLDYLFRYDRGSFWMGAGGWPAWLWNRAGRYVLDAVYRTRVAYRVLHHSGRAATNCIQDVVVPVEHTETFLDFVHGQLQVYPLWLCLVRSGSKAPLHRASGLAGGKGGVVGEGAEEPAWLLNVGIWGASKRSLARYNREGLESLRSTDGFAAFVADNRALEAKVAELGGIKWLYAQNWYTEEEFWSIYDKSAYNRLRERWDARGLPSLWDKVKRRTGKEFEGSFDVGMLRGMVLSLLGKDHILRKGSGNGKKT</sequence>
<accession>A0A6A6AYQ2</accession>
<dbReference type="GO" id="GO:0000246">
    <property type="term" value="F:Delta24(24-1) sterol reductase activity"/>
    <property type="evidence" value="ECO:0007669"/>
    <property type="project" value="TreeGrafter"/>
</dbReference>
<keyword evidence="5" id="KW-0560">Oxidoreductase</keyword>
<keyword evidence="3" id="KW-0812">Transmembrane</keyword>
<evidence type="ECO:0000256" key="5">
    <source>
        <dbReference type="ARBA" id="ARBA00023002"/>
    </source>
</evidence>
<dbReference type="InterPro" id="IPR040165">
    <property type="entry name" value="Diminuto-like"/>
</dbReference>
<feature type="domain" description="FAD-binding PCMH-type" evidence="7">
    <location>
        <begin position="1"/>
        <end position="167"/>
    </location>
</feature>
<dbReference type="PANTHER" id="PTHR10801">
    <property type="entry name" value="24-DEHYDROCHOLESTEROL REDUCTASE"/>
    <property type="match status" value="1"/>
</dbReference>
<dbReference type="Gene3D" id="3.30.465.10">
    <property type="match status" value="1"/>
</dbReference>
<evidence type="ECO:0000256" key="1">
    <source>
        <dbReference type="ARBA" id="ARBA00004167"/>
    </source>
</evidence>
<dbReference type="Pfam" id="PF01565">
    <property type="entry name" value="FAD_binding_4"/>
    <property type="match status" value="1"/>
</dbReference>
<evidence type="ECO:0000313" key="9">
    <source>
        <dbReference type="Proteomes" id="UP000799438"/>
    </source>
</evidence>
<comment type="subcellular location">
    <subcellularLocation>
        <location evidence="1">Membrane</location>
        <topology evidence="1">Single-pass membrane protein</topology>
    </subcellularLocation>
</comment>
<evidence type="ECO:0000256" key="4">
    <source>
        <dbReference type="ARBA" id="ARBA00022989"/>
    </source>
</evidence>
<dbReference type="PANTHER" id="PTHR10801:SF0">
    <property type="entry name" value="DELTA(24)-STEROL REDUCTASE"/>
    <property type="match status" value="1"/>
</dbReference>
<name>A0A6A6AYQ2_9PEZI</name>
<protein>
    <recommendedName>
        <fullName evidence="2">Delta(24)-sterol reductase</fullName>
        <ecNumber evidence="2">1.3.1.72</ecNumber>
    </recommendedName>
</protein>
<evidence type="ECO:0000256" key="3">
    <source>
        <dbReference type="ARBA" id="ARBA00022692"/>
    </source>
</evidence>
<evidence type="ECO:0000256" key="2">
    <source>
        <dbReference type="ARBA" id="ARBA00012405"/>
    </source>
</evidence>
<dbReference type="InterPro" id="IPR016166">
    <property type="entry name" value="FAD-bd_PCMH"/>
</dbReference>
<dbReference type="GeneID" id="54295096"/>
<keyword evidence="4" id="KW-1133">Transmembrane helix</keyword>
<dbReference type="RefSeq" id="XP_033392106.1">
    <property type="nucleotide sequence ID" value="XM_033537600.1"/>
</dbReference>
<dbReference type="GO" id="GO:0050614">
    <property type="term" value="F:Delta24-sterol reductase activity"/>
    <property type="evidence" value="ECO:0007669"/>
    <property type="project" value="UniProtKB-EC"/>
</dbReference>
<proteinExistence type="predicted"/>
<dbReference type="SUPFAM" id="SSF56176">
    <property type="entry name" value="FAD-binding/transporter-associated domain-like"/>
    <property type="match status" value="1"/>
</dbReference>
<organism evidence="8 9">
    <name type="scientific">Aplosporella prunicola CBS 121167</name>
    <dbReference type="NCBI Taxonomy" id="1176127"/>
    <lineage>
        <taxon>Eukaryota</taxon>
        <taxon>Fungi</taxon>
        <taxon>Dikarya</taxon>
        <taxon>Ascomycota</taxon>
        <taxon>Pezizomycotina</taxon>
        <taxon>Dothideomycetes</taxon>
        <taxon>Dothideomycetes incertae sedis</taxon>
        <taxon>Botryosphaeriales</taxon>
        <taxon>Aplosporellaceae</taxon>
        <taxon>Aplosporella</taxon>
    </lineage>
</organism>
<dbReference type="GO" id="GO:0005737">
    <property type="term" value="C:cytoplasm"/>
    <property type="evidence" value="ECO:0007669"/>
    <property type="project" value="TreeGrafter"/>
</dbReference>
<reference evidence="8" key="1">
    <citation type="journal article" date="2020" name="Stud. Mycol.">
        <title>101 Dothideomycetes genomes: a test case for predicting lifestyles and emergence of pathogens.</title>
        <authorList>
            <person name="Haridas S."/>
            <person name="Albert R."/>
            <person name="Binder M."/>
            <person name="Bloem J."/>
            <person name="Labutti K."/>
            <person name="Salamov A."/>
            <person name="Andreopoulos B."/>
            <person name="Baker S."/>
            <person name="Barry K."/>
            <person name="Bills G."/>
            <person name="Bluhm B."/>
            <person name="Cannon C."/>
            <person name="Castanera R."/>
            <person name="Culley D."/>
            <person name="Daum C."/>
            <person name="Ezra D."/>
            <person name="Gonzalez J."/>
            <person name="Henrissat B."/>
            <person name="Kuo A."/>
            <person name="Liang C."/>
            <person name="Lipzen A."/>
            <person name="Lutzoni F."/>
            <person name="Magnuson J."/>
            <person name="Mondo S."/>
            <person name="Nolan M."/>
            <person name="Ohm R."/>
            <person name="Pangilinan J."/>
            <person name="Park H.-J."/>
            <person name="Ramirez L."/>
            <person name="Alfaro M."/>
            <person name="Sun H."/>
            <person name="Tritt A."/>
            <person name="Yoshinaga Y."/>
            <person name="Zwiers L.-H."/>
            <person name="Turgeon B."/>
            <person name="Goodwin S."/>
            <person name="Spatafora J."/>
            <person name="Crous P."/>
            <person name="Grigoriev I."/>
        </authorList>
    </citation>
    <scope>NUCLEOTIDE SEQUENCE</scope>
    <source>
        <strain evidence="8">CBS 121167</strain>
    </source>
</reference>
<evidence type="ECO:0000313" key="8">
    <source>
        <dbReference type="EMBL" id="KAF2136388.1"/>
    </source>
</evidence>
<evidence type="ECO:0000256" key="6">
    <source>
        <dbReference type="ARBA" id="ARBA00023136"/>
    </source>
</evidence>
<keyword evidence="6" id="KW-0472">Membrane</keyword>
<dbReference type="EC" id="1.3.1.72" evidence="2"/>
<dbReference type="AlphaFoldDB" id="A0A6A6AYQ2"/>